<sequence length="199" mass="22741">MVAGDKSLLNYAGVYSSRIRQINKVPDHDDGNEELNVDLDVTDEFQQSDGLAIETTADKAKLKRDMEKQMEKNWDPLTDREPTIQDEREWRAIQLRGFMDPKKFYKGSKSGKLEPLPRRYQVGVMVGSSGIKVGPGMESQAVGTINSRKRNKGLSVLNETLASDQRWTKKKYREIQAEKTSGSKGWYSRERAKLKKTRK</sequence>
<proteinExistence type="predicted"/>
<dbReference type="Pfam" id="PF08698">
    <property type="entry name" value="Fcf2"/>
    <property type="match status" value="1"/>
</dbReference>
<organism evidence="3 4">
    <name type="scientific">Babesia gibsoni</name>
    <dbReference type="NCBI Taxonomy" id="33632"/>
    <lineage>
        <taxon>Eukaryota</taxon>
        <taxon>Sar</taxon>
        <taxon>Alveolata</taxon>
        <taxon>Apicomplexa</taxon>
        <taxon>Aconoidasida</taxon>
        <taxon>Piroplasmida</taxon>
        <taxon>Babesiidae</taxon>
        <taxon>Babesia</taxon>
    </lineage>
</organism>
<evidence type="ECO:0000313" key="3">
    <source>
        <dbReference type="EMBL" id="KAK1444191.1"/>
    </source>
</evidence>
<name>A0AAD8USK9_BABGI</name>
<protein>
    <recommendedName>
        <fullName evidence="2">Fcf2 pre-rRNA processing C-terminal domain-containing protein</fullName>
    </recommendedName>
</protein>
<evidence type="ECO:0000259" key="2">
    <source>
        <dbReference type="Pfam" id="PF08698"/>
    </source>
</evidence>
<dbReference type="EMBL" id="JAVEPI010000001">
    <property type="protein sequence ID" value="KAK1444191.1"/>
    <property type="molecule type" value="Genomic_DNA"/>
</dbReference>
<feature type="domain" description="Fcf2 pre-rRNA processing C-terminal" evidence="2">
    <location>
        <begin position="68"/>
        <end position="171"/>
    </location>
</feature>
<dbReference type="AlphaFoldDB" id="A0AAD8USK9"/>
<dbReference type="InterPro" id="IPR014810">
    <property type="entry name" value="Fcf2_C"/>
</dbReference>
<comment type="caution">
    <text evidence="3">The sequence shown here is derived from an EMBL/GenBank/DDBJ whole genome shotgun (WGS) entry which is preliminary data.</text>
</comment>
<feature type="region of interest" description="Disordered" evidence="1">
    <location>
        <begin position="175"/>
        <end position="199"/>
    </location>
</feature>
<evidence type="ECO:0000313" key="4">
    <source>
        <dbReference type="Proteomes" id="UP001230268"/>
    </source>
</evidence>
<dbReference type="Proteomes" id="UP001230268">
    <property type="component" value="Unassembled WGS sequence"/>
</dbReference>
<accession>A0AAD8USK9</accession>
<gene>
    <name evidence="3" type="ORF">BgAZ_100970</name>
</gene>
<evidence type="ECO:0000256" key="1">
    <source>
        <dbReference type="SAM" id="MobiDB-lite"/>
    </source>
</evidence>
<keyword evidence="4" id="KW-1185">Reference proteome</keyword>
<reference evidence="3" key="1">
    <citation type="submission" date="2023-08" db="EMBL/GenBank/DDBJ databases">
        <title>Draft sequence of the Babesia gibsoni genome.</title>
        <authorList>
            <person name="Yamagishi J.Y."/>
            <person name="Xuan X.X."/>
        </authorList>
    </citation>
    <scope>NUCLEOTIDE SEQUENCE</scope>
    <source>
        <strain evidence="3">Azabu</strain>
    </source>
</reference>